<keyword evidence="1" id="KW-0067">ATP-binding</keyword>
<accession>A0A1I0GKK4</accession>
<keyword evidence="2" id="KW-1185">Reference proteome</keyword>
<name>A0A1I0GKK4_9FIRM</name>
<evidence type="ECO:0000313" key="1">
    <source>
        <dbReference type="EMBL" id="SET70589.1"/>
    </source>
</evidence>
<organism evidence="1 2">
    <name type="scientific">Natronincola peptidivorans</name>
    <dbReference type="NCBI Taxonomy" id="426128"/>
    <lineage>
        <taxon>Bacteria</taxon>
        <taxon>Bacillati</taxon>
        <taxon>Bacillota</taxon>
        <taxon>Clostridia</taxon>
        <taxon>Peptostreptococcales</taxon>
        <taxon>Natronincolaceae</taxon>
        <taxon>Natronincola</taxon>
    </lineage>
</organism>
<dbReference type="OrthoDB" id="1956195at2"/>
<dbReference type="Proteomes" id="UP000199568">
    <property type="component" value="Unassembled WGS sequence"/>
</dbReference>
<dbReference type="AlphaFoldDB" id="A0A1I0GKK4"/>
<evidence type="ECO:0000313" key="2">
    <source>
        <dbReference type="Proteomes" id="UP000199568"/>
    </source>
</evidence>
<proteinExistence type="predicted"/>
<dbReference type="STRING" id="426128.SAMN05660297_03221"/>
<protein>
    <submittedName>
        <fullName evidence="1">NitT/TauT family transport system ATP-binding protein</fullName>
    </submittedName>
</protein>
<reference evidence="1 2" key="1">
    <citation type="submission" date="2016-10" db="EMBL/GenBank/DDBJ databases">
        <authorList>
            <person name="de Groot N.N."/>
        </authorList>
    </citation>
    <scope>NUCLEOTIDE SEQUENCE [LARGE SCALE GENOMIC DNA]</scope>
    <source>
        <strain evidence="1 2">DSM 18979</strain>
    </source>
</reference>
<dbReference type="EMBL" id="FOHU01000021">
    <property type="protein sequence ID" value="SET70589.1"/>
    <property type="molecule type" value="Genomic_DNA"/>
</dbReference>
<dbReference type="GO" id="GO:0005524">
    <property type="term" value="F:ATP binding"/>
    <property type="evidence" value="ECO:0007669"/>
    <property type="project" value="UniProtKB-KW"/>
</dbReference>
<keyword evidence="1" id="KW-0547">Nucleotide-binding</keyword>
<gene>
    <name evidence="1" type="ORF">SAMN05660297_03221</name>
</gene>
<sequence>MYEKFLGRIYVNIAEAISMADRVIVLSNRPAEIKTIHDIDLTCADGEKTPLKCREAPEFRHYFNKIWKELDIYVQ</sequence>